<dbReference type="InterPro" id="IPR028889">
    <property type="entry name" value="USP"/>
</dbReference>
<dbReference type="Pfam" id="PF00443">
    <property type="entry name" value="UCH"/>
    <property type="match status" value="1"/>
</dbReference>
<dbReference type="CDD" id="cd02674">
    <property type="entry name" value="Peptidase_C19R"/>
    <property type="match status" value="1"/>
</dbReference>
<evidence type="ECO:0000313" key="10">
    <source>
        <dbReference type="Proteomes" id="UP000195602"/>
    </source>
</evidence>
<dbReference type="InterPro" id="IPR036873">
    <property type="entry name" value="Rhodanese-like_dom_sf"/>
</dbReference>
<evidence type="ECO:0000256" key="2">
    <source>
        <dbReference type="ARBA" id="ARBA00009085"/>
    </source>
</evidence>
<comment type="catalytic activity">
    <reaction evidence="1 7">
        <text>Thiol-dependent hydrolysis of ester, thioester, amide, peptide and isopeptide bonds formed by the C-terminal Gly of ubiquitin (a 76-residue protein attached to proteins as an intracellular targeting signal).</text>
        <dbReference type="EC" id="3.4.19.12"/>
    </reaction>
</comment>
<evidence type="ECO:0000313" key="9">
    <source>
        <dbReference type="EMBL" id="OVF09471.1"/>
    </source>
</evidence>
<dbReference type="GO" id="GO:0004843">
    <property type="term" value="F:cysteine-type deubiquitinase activity"/>
    <property type="evidence" value="ECO:0007669"/>
    <property type="project" value="UniProtKB-UniRule"/>
</dbReference>
<keyword evidence="5 7" id="KW-0378">Hydrolase</keyword>
<dbReference type="PROSITE" id="PS00972">
    <property type="entry name" value="USP_1"/>
    <property type="match status" value="1"/>
</dbReference>
<evidence type="ECO:0000256" key="5">
    <source>
        <dbReference type="ARBA" id="ARBA00022801"/>
    </source>
</evidence>
<keyword evidence="4 7" id="KW-0833">Ubl conjugation pathway</keyword>
<reference evidence="9 10" key="1">
    <citation type="submission" date="2017-04" db="EMBL/GenBank/DDBJ databases">
        <title>Draft genome of the yeast Clavispora lusitaniae type strain CBS 6936.</title>
        <authorList>
            <person name="Durrens P."/>
            <person name="Klopp C."/>
            <person name="Biteau N."/>
            <person name="Fitton-Ouhabi V."/>
            <person name="Dementhon K."/>
            <person name="Accoceberry I."/>
            <person name="Sherman D.J."/>
            <person name="Noel T."/>
        </authorList>
    </citation>
    <scope>NUCLEOTIDE SEQUENCE [LARGE SCALE GENOMIC DNA]</scope>
    <source>
        <strain evidence="9 10">CBS 6936</strain>
    </source>
</reference>
<dbReference type="EC" id="3.4.19.12" evidence="7"/>
<dbReference type="KEGG" id="clus:A9F13_05g02860"/>
<dbReference type="Proteomes" id="UP000195602">
    <property type="component" value="Unassembled WGS sequence"/>
</dbReference>
<sequence length="831" mass="93822">MPLFATQNDPPLGPAMTITPSISELESTSKSVFEHIVPSTTKGSTLVDHVITLLENFKFQADKHKKLGYCDYGVAFVSFRVSQMLLDSASELNSPKIESFLIQIREALENQRGNFSIMCACIHQEAKSVADDPLLQRFSKLKGNINGMDVSQYKKSDSISPQCLNQLIRKIPQSILLLDFRSKKEYSYSHINFSNVVNIEPSLVKSLLEKQPNAKDSDLEDCLRSKLEPEKFAMFSNRHKYDIVVIYNLRFGGAASDRFISLEQSLLNGDKDGLAYANPFLKLIDLLMFRTKYLSSVLRQYPLYLSGGLHKWYQTFGEGSLTNVVSNDSTLNKLSQKPSDGTQAMKNSIYLRNFSDYLISAHSHSTDYSALIPESEGVKANSDSVIPASKMEPASHKGVDSSPMKLISRPKTVQEVSRKVEKNNVPAGRPQTENSSDDFLKSFATGLTNLGNSCYMNCIIQCLAATPQMTDFFFKKGDKSAEPSYKQHINMNNKLGTKGVITTSYVKLLSNMLNNSGGSFSPNVFKKIMGSLSPGAQFANSDQQDCVEFLNYILDSLHEDLNQRAVKNAEERASIMELSTEQERAREVLPIRLASTIEWERYLKLNFSVIVDYFQGQYLSQLKCLVCQLTSTTYNTFSVLSLPIPESDARYPRSVSLSQCLDLFTETELLDDDNKWHCPRCNTFTRSTKKISITRLPKALIIHFKRFGYESSGRFKKLDTFIKYPVNDELDLTSYWPEVGSYTKEDSSARISVEKERELLATMPVRNQSPPFKYKLYGVVNHFGNLTTGHYTSYVKKEKGWCYFDDAKVTVGCDESSVLTKSAYCLFYQRV</sequence>
<comment type="similarity">
    <text evidence="2 7">Belongs to the peptidase C19 family.</text>
</comment>
<dbReference type="GO" id="GO:0006508">
    <property type="term" value="P:proteolysis"/>
    <property type="evidence" value="ECO:0007669"/>
    <property type="project" value="UniProtKB-KW"/>
</dbReference>
<evidence type="ECO:0000256" key="7">
    <source>
        <dbReference type="RuleBase" id="RU366025"/>
    </source>
</evidence>
<comment type="caution">
    <text evidence="9">The sequence shown here is derived from an EMBL/GenBank/DDBJ whole genome shotgun (WGS) entry which is preliminary data.</text>
</comment>
<dbReference type="InterPro" id="IPR050185">
    <property type="entry name" value="Ub_carboxyl-term_hydrolase"/>
</dbReference>
<evidence type="ECO:0000256" key="1">
    <source>
        <dbReference type="ARBA" id="ARBA00000707"/>
    </source>
</evidence>
<dbReference type="PANTHER" id="PTHR21646:SF95">
    <property type="entry name" value="UBIQUITIN CARBOXYL-TERMINAL HYDROLASE 4-RELATED"/>
    <property type="match status" value="1"/>
</dbReference>
<dbReference type="InterPro" id="IPR001394">
    <property type="entry name" value="Peptidase_C19_UCH"/>
</dbReference>
<dbReference type="InterPro" id="IPR018200">
    <property type="entry name" value="USP_CS"/>
</dbReference>
<dbReference type="Gene3D" id="3.40.250.10">
    <property type="entry name" value="Rhodanese-like domain"/>
    <property type="match status" value="1"/>
</dbReference>
<protein>
    <recommendedName>
        <fullName evidence="7">Ubiquitin carboxyl-terminal hydrolase</fullName>
        <ecNumber evidence="7">3.4.19.12</ecNumber>
    </recommendedName>
</protein>
<dbReference type="PROSITE" id="PS50235">
    <property type="entry name" value="USP_3"/>
    <property type="match status" value="1"/>
</dbReference>
<accession>A0AA91Q155</accession>
<evidence type="ECO:0000259" key="8">
    <source>
        <dbReference type="PROSITE" id="PS50235"/>
    </source>
</evidence>
<name>A0AA91Q155_CLALS</name>
<organism evidence="9 10">
    <name type="scientific">Clavispora lusitaniae</name>
    <name type="common">Candida lusitaniae</name>
    <dbReference type="NCBI Taxonomy" id="36911"/>
    <lineage>
        <taxon>Eukaryota</taxon>
        <taxon>Fungi</taxon>
        <taxon>Dikarya</taxon>
        <taxon>Ascomycota</taxon>
        <taxon>Saccharomycotina</taxon>
        <taxon>Pichiomycetes</taxon>
        <taxon>Metschnikowiaceae</taxon>
        <taxon>Clavispora</taxon>
    </lineage>
</organism>
<keyword evidence="3 7" id="KW-0645">Protease</keyword>
<dbReference type="InterPro" id="IPR038765">
    <property type="entry name" value="Papain-like_cys_pep_sf"/>
</dbReference>
<dbReference type="SUPFAM" id="SSF52821">
    <property type="entry name" value="Rhodanese/Cell cycle control phosphatase"/>
    <property type="match status" value="1"/>
</dbReference>
<evidence type="ECO:0000256" key="6">
    <source>
        <dbReference type="ARBA" id="ARBA00022807"/>
    </source>
</evidence>
<evidence type="ECO:0000256" key="4">
    <source>
        <dbReference type="ARBA" id="ARBA00022786"/>
    </source>
</evidence>
<feature type="domain" description="USP" evidence="8">
    <location>
        <begin position="445"/>
        <end position="831"/>
    </location>
</feature>
<dbReference type="PANTHER" id="PTHR21646">
    <property type="entry name" value="UBIQUITIN CARBOXYL-TERMINAL HYDROLASE"/>
    <property type="match status" value="1"/>
</dbReference>
<dbReference type="GO" id="GO:0016579">
    <property type="term" value="P:protein deubiquitination"/>
    <property type="evidence" value="ECO:0007669"/>
    <property type="project" value="InterPro"/>
</dbReference>
<evidence type="ECO:0000256" key="3">
    <source>
        <dbReference type="ARBA" id="ARBA00022670"/>
    </source>
</evidence>
<proteinExistence type="inferred from homology"/>
<gene>
    <name evidence="9" type="ORF">A9F13_05g02860</name>
</gene>
<dbReference type="AlphaFoldDB" id="A0AA91Q155"/>
<dbReference type="EMBL" id="LYUB02000005">
    <property type="protein sequence ID" value="OVF09471.1"/>
    <property type="molecule type" value="Genomic_DNA"/>
</dbReference>
<dbReference type="Gene3D" id="3.90.70.10">
    <property type="entry name" value="Cysteine proteinases"/>
    <property type="match status" value="1"/>
</dbReference>
<dbReference type="PROSITE" id="PS00973">
    <property type="entry name" value="USP_2"/>
    <property type="match status" value="1"/>
</dbReference>
<dbReference type="SUPFAM" id="SSF54001">
    <property type="entry name" value="Cysteine proteinases"/>
    <property type="match status" value="1"/>
</dbReference>
<keyword evidence="6 7" id="KW-0788">Thiol protease</keyword>